<dbReference type="Proteomes" id="UP000789920">
    <property type="component" value="Unassembled WGS sequence"/>
</dbReference>
<accession>A0ACA9Q5X2</accession>
<name>A0ACA9Q5X2_9GLOM</name>
<gene>
    <name evidence="1" type="ORF">RPERSI_LOCUS12214</name>
</gene>
<protein>
    <submittedName>
        <fullName evidence="1">16071_t:CDS:1</fullName>
    </submittedName>
</protein>
<reference evidence="1" key="1">
    <citation type="submission" date="2021-06" db="EMBL/GenBank/DDBJ databases">
        <authorList>
            <person name="Kallberg Y."/>
            <person name="Tangrot J."/>
            <person name="Rosling A."/>
        </authorList>
    </citation>
    <scope>NUCLEOTIDE SEQUENCE</scope>
    <source>
        <strain evidence="1">MA461A</strain>
    </source>
</reference>
<feature type="non-terminal residue" evidence="1">
    <location>
        <position position="1"/>
    </location>
</feature>
<keyword evidence="2" id="KW-1185">Reference proteome</keyword>
<proteinExistence type="predicted"/>
<evidence type="ECO:0000313" key="2">
    <source>
        <dbReference type="Proteomes" id="UP000789920"/>
    </source>
</evidence>
<sequence>SVDKPNAHNHYHGLSTSKTGNDYDVNTDSTEKSCAPCCRIFDVKLAPSVYDIFRAAQFFITTALISIPNLSEFYRGLASKLSWLGALPNSFNLAYLASVADNGIRIAICKMSMTCESTTGICNSGFDKYAKTLSVSSYNLFFLAFITFLSALALAIGITLFIWVIA</sequence>
<evidence type="ECO:0000313" key="1">
    <source>
        <dbReference type="EMBL" id="CAG8731579.1"/>
    </source>
</evidence>
<dbReference type="EMBL" id="CAJVQC010025949">
    <property type="protein sequence ID" value="CAG8731579.1"/>
    <property type="molecule type" value="Genomic_DNA"/>
</dbReference>
<organism evidence="1 2">
    <name type="scientific">Racocetra persica</name>
    <dbReference type="NCBI Taxonomy" id="160502"/>
    <lineage>
        <taxon>Eukaryota</taxon>
        <taxon>Fungi</taxon>
        <taxon>Fungi incertae sedis</taxon>
        <taxon>Mucoromycota</taxon>
        <taxon>Glomeromycotina</taxon>
        <taxon>Glomeromycetes</taxon>
        <taxon>Diversisporales</taxon>
        <taxon>Gigasporaceae</taxon>
        <taxon>Racocetra</taxon>
    </lineage>
</organism>
<comment type="caution">
    <text evidence="1">The sequence shown here is derived from an EMBL/GenBank/DDBJ whole genome shotgun (WGS) entry which is preliminary data.</text>
</comment>